<dbReference type="InterPro" id="IPR001818">
    <property type="entry name" value="Pept_M10_metallopeptidase"/>
</dbReference>
<evidence type="ECO:0000256" key="2">
    <source>
        <dbReference type="ARBA" id="ARBA00022723"/>
    </source>
</evidence>
<dbReference type="PANTHER" id="PTHR10201">
    <property type="entry name" value="MATRIX METALLOPROTEINASE"/>
    <property type="match status" value="1"/>
</dbReference>
<sequence length="222" mass="25193">MNLLKQGLLLLGMLGGLVTEPLSSRAKLVTRTEFARGQLPRMTQWSQFQSADRTTDRAPLAVGPVWTPATQRWQQTTITYRLAPMSAYYRQIWRSAARHWSRVSLINLVETKAKSADITVQTKKQPAHVAPSIVGMTTSRHYSRTKLANLNVLATATATLYRDTTKALRYTRLQRIHVAEHEFGHTLGLQHAPFQQSVMYYVTRDRTITVADIRGIQRAYAN</sequence>
<dbReference type="EMBL" id="AYZM01000079">
    <property type="protein sequence ID" value="KRN24995.1"/>
    <property type="molecule type" value="Genomic_DNA"/>
</dbReference>
<evidence type="ECO:0000313" key="6">
    <source>
        <dbReference type="EMBL" id="KRN24995.1"/>
    </source>
</evidence>
<dbReference type="GO" id="GO:0030574">
    <property type="term" value="P:collagen catabolic process"/>
    <property type="evidence" value="ECO:0007669"/>
    <property type="project" value="TreeGrafter"/>
</dbReference>
<dbReference type="OrthoDB" id="2148705at2"/>
<dbReference type="InterPro" id="IPR021190">
    <property type="entry name" value="Pept_M10A"/>
</dbReference>
<dbReference type="PATRIC" id="fig|1423804.4.peg.505"/>
<evidence type="ECO:0000313" key="7">
    <source>
        <dbReference type="Proteomes" id="UP000051442"/>
    </source>
</evidence>
<dbReference type="Pfam" id="PF00413">
    <property type="entry name" value="Peptidase_M10"/>
    <property type="match status" value="1"/>
</dbReference>
<dbReference type="STRING" id="1423804.FD14_GL000467"/>
<evidence type="ECO:0000256" key="4">
    <source>
        <dbReference type="ARBA" id="ARBA00022833"/>
    </source>
</evidence>
<feature type="domain" description="Peptidase metallopeptidase" evidence="5">
    <location>
        <begin position="69"/>
        <end position="222"/>
    </location>
</feature>
<dbReference type="InterPro" id="IPR006026">
    <property type="entry name" value="Peptidase_Metallo"/>
</dbReference>
<organism evidence="6 7">
    <name type="scientific">Secundilactobacillus similis DSM 23365 = JCM 2765</name>
    <dbReference type="NCBI Taxonomy" id="1423804"/>
    <lineage>
        <taxon>Bacteria</taxon>
        <taxon>Bacillati</taxon>
        <taxon>Bacillota</taxon>
        <taxon>Bacilli</taxon>
        <taxon>Lactobacillales</taxon>
        <taxon>Lactobacillaceae</taxon>
        <taxon>Secundilactobacillus</taxon>
    </lineage>
</organism>
<dbReference type="RefSeq" id="WP_057151857.1">
    <property type="nucleotide sequence ID" value="NZ_AYZM01000079.1"/>
</dbReference>
<dbReference type="Gene3D" id="3.40.390.10">
    <property type="entry name" value="Collagenase (Catalytic Domain)"/>
    <property type="match status" value="1"/>
</dbReference>
<evidence type="ECO:0000259" key="5">
    <source>
        <dbReference type="SMART" id="SM00235"/>
    </source>
</evidence>
<dbReference type="InterPro" id="IPR024079">
    <property type="entry name" value="MetalloPept_cat_dom_sf"/>
</dbReference>
<keyword evidence="4" id="KW-0862">Zinc</keyword>
<comment type="caution">
    <text evidence="6">The sequence shown here is derived from an EMBL/GenBank/DDBJ whole genome shotgun (WGS) entry which is preliminary data.</text>
</comment>
<accession>A0A0R2F9N6</accession>
<gene>
    <name evidence="6" type="ORF">FD14_GL000467</name>
</gene>
<evidence type="ECO:0000256" key="3">
    <source>
        <dbReference type="ARBA" id="ARBA00022801"/>
    </source>
</evidence>
<dbReference type="GO" id="GO:0004222">
    <property type="term" value="F:metalloendopeptidase activity"/>
    <property type="evidence" value="ECO:0007669"/>
    <property type="project" value="InterPro"/>
</dbReference>
<reference evidence="6 7" key="1">
    <citation type="journal article" date="2015" name="Genome Announc.">
        <title>Expanding the biotechnology potential of lactobacilli through comparative genomics of 213 strains and associated genera.</title>
        <authorList>
            <person name="Sun Z."/>
            <person name="Harris H.M."/>
            <person name="McCann A."/>
            <person name="Guo C."/>
            <person name="Argimon S."/>
            <person name="Zhang W."/>
            <person name="Yang X."/>
            <person name="Jeffery I.B."/>
            <person name="Cooney J.C."/>
            <person name="Kagawa T.F."/>
            <person name="Liu W."/>
            <person name="Song Y."/>
            <person name="Salvetti E."/>
            <person name="Wrobel A."/>
            <person name="Rasinkangas P."/>
            <person name="Parkhill J."/>
            <person name="Rea M.C."/>
            <person name="O'Sullivan O."/>
            <person name="Ritari J."/>
            <person name="Douillard F.P."/>
            <person name="Paul Ross R."/>
            <person name="Yang R."/>
            <person name="Briner A.E."/>
            <person name="Felis G.E."/>
            <person name="de Vos W.M."/>
            <person name="Barrangou R."/>
            <person name="Klaenhammer T.R."/>
            <person name="Caufield P.W."/>
            <person name="Cui Y."/>
            <person name="Zhang H."/>
            <person name="O'Toole P.W."/>
        </authorList>
    </citation>
    <scope>NUCLEOTIDE SEQUENCE [LARGE SCALE GENOMIC DNA]</scope>
    <source>
        <strain evidence="6 7">DSM 23365</strain>
    </source>
</reference>
<dbReference type="AlphaFoldDB" id="A0A0R2F9N6"/>
<dbReference type="GO" id="GO:0031012">
    <property type="term" value="C:extracellular matrix"/>
    <property type="evidence" value="ECO:0007669"/>
    <property type="project" value="InterPro"/>
</dbReference>
<name>A0A0R2F9N6_9LACO</name>
<keyword evidence="1" id="KW-0645">Protease</keyword>
<dbReference type="Proteomes" id="UP000051442">
    <property type="component" value="Unassembled WGS sequence"/>
</dbReference>
<dbReference type="PANTHER" id="PTHR10201:SF284">
    <property type="entry name" value="PEPTIDASE METALLOPEPTIDASE DOMAIN-CONTAINING PROTEIN"/>
    <property type="match status" value="1"/>
</dbReference>
<keyword evidence="3" id="KW-0378">Hydrolase</keyword>
<dbReference type="SUPFAM" id="SSF55486">
    <property type="entry name" value="Metalloproteases ('zincins'), catalytic domain"/>
    <property type="match status" value="1"/>
</dbReference>
<dbReference type="PRINTS" id="PR00138">
    <property type="entry name" value="MATRIXIN"/>
</dbReference>
<protein>
    <recommendedName>
        <fullName evidence="5">Peptidase metallopeptidase domain-containing protein</fullName>
    </recommendedName>
</protein>
<dbReference type="GO" id="GO:0030198">
    <property type="term" value="P:extracellular matrix organization"/>
    <property type="evidence" value="ECO:0007669"/>
    <property type="project" value="TreeGrafter"/>
</dbReference>
<proteinExistence type="predicted"/>
<dbReference type="SMART" id="SM00235">
    <property type="entry name" value="ZnMc"/>
    <property type="match status" value="1"/>
</dbReference>
<evidence type="ECO:0000256" key="1">
    <source>
        <dbReference type="ARBA" id="ARBA00022670"/>
    </source>
</evidence>
<dbReference type="GO" id="GO:0008270">
    <property type="term" value="F:zinc ion binding"/>
    <property type="evidence" value="ECO:0007669"/>
    <property type="project" value="InterPro"/>
</dbReference>
<dbReference type="GO" id="GO:0006508">
    <property type="term" value="P:proteolysis"/>
    <property type="evidence" value="ECO:0007669"/>
    <property type="project" value="UniProtKB-KW"/>
</dbReference>
<keyword evidence="2" id="KW-0479">Metal-binding</keyword>
<keyword evidence="7" id="KW-1185">Reference proteome</keyword>